<dbReference type="PROSITE" id="PS51318">
    <property type="entry name" value="TAT"/>
    <property type="match status" value="1"/>
</dbReference>
<dbReference type="InterPro" id="IPR008334">
    <property type="entry name" value="5'-Nucleotdase_C"/>
</dbReference>
<dbReference type="InterPro" id="IPR004843">
    <property type="entry name" value="Calcineurin-like_PHP"/>
</dbReference>
<evidence type="ECO:0000256" key="3">
    <source>
        <dbReference type="SAM" id="Phobius"/>
    </source>
</evidence>
<proteinExistence type="inferred from homology"/>
<evidence type="ECO:0000256" key="1">
    <source>
        <dbReference type="ARBA" id="ARBA00022729"/>
    </source>
</evidence>
<comment type="similarity">
    <text evidence="2">Belongs to the 5'-nucleotidase family.</text>
</comment>
<dbReference type="Pfam" id="PF00149">
    <property type="entry name" value="Metallophos"/>
    <property type="match status" value="1"/>
</dbReference>
<feature type="chain" id="PRO_5015375543" evidence="2">
    <location>
        <begin position="38"/>
        <end position="746"/>
    </location>
</feature>
<dbReference type="InterPro" id="IPR006179">
    <property type="entry name" value="5_nucleotidase/apyrase"/>
</dbReference>
<dbReference type="Proteomes" id="UP000241085">
    <property type="component" value="Unassembled WGS sequence"/>
</dbReference>
<dbReference type="SUPFAM" id="SSF55816">
    <property type="entry name" value="5'-nucleotidase (syn. UDP-sugar hydrolase), C-terminal domain"/>
    <property type="match status" value="1"/>
</dbReference>
<dbReference type="AlphaFoldDB" id="A0A2T4UR03"/>
<feature type="domain" description="5'-Nucleotidase C-terminal" evidence="5">
    <location>
        <begin position="364"/>
        <end position="536"/>
    </location>
</feature>
<reference evidence="6 7" key="1">
    <citation type="submission" date="2018-03" db="EMBL/GenBank/DDBJ databases">
        <title>Bacteriophage NCPPB3778 and a type I-E CRISPR drive the evolution of the US Biological Select Agent, Rathayibacter toxicus.</title>
        <authorList>
            <person name="Davis E.W.II."/>
            <person name="Tabima J.F."/>
            <person name="Weisberg A.J."/>
            <person name="Dantas Lopes L."/>
            <person name="Wiseman M.S."/>
            <person name="Wiseman M.S."/>
            <person name="Pupko T."/>
            <person name="Belcher M.S."/>
            <person name="Sechler A.J."/>
            <person name="Tancos M.A."/>
            <person name="Schroeder B.K."/>
            <person name="Murray T.D."/>
            <person name="Luster D.G."/>
            <person name="Schneider W.L."/>
            <person name="Rogers E."/>
            <person name="Andreote F.D."/>
            <person name="Grunwald N.J."/>
            <person name="Putnam M.L."/>
            <person name="Chang J.H."/>
        </authorList>
    </citation>
    <scope>NUCLEOTIDE SEQUENCE [LARGE SCALE GENOMIC DNA]</scope>
    <source>
        <strain evidence="6 7">DSM 15933</strain>
    </source>
</reference>
<evidence type="ECO:0000313" key="7">
    <source>
        <dbReference type="Proteomes" id="UP000241085"/>
    </source>
</evidence>
<accession>A0A2T4UR03</accession>
<protein>
    <submittedName>
        <fullName evidence="6">Bifunctional metallophosphatase/5'-nucleotidase</fullName>
    </submittedName>
</protein>
<evidence type="ECO:0000259" key="5">
    <source>
        <dbReference type="Pfam" id="PF02872"/>
    </source>
</evidence>
<dbReference type="GO" id="GO:0008768">
    <property type="term" value="F:UDP-sugar diphosphatase activity"/>
    <property type="evidence" value="ECO:0007669"/>
    <property type="project" value="TreeGrafter"/>
</dbReference>
<dbReference type="GO" id="GO:0008253">
    <property type="term" value="F:5'-nucleotidase activity"/>
    <property type="evidence" value="ECO:0007669"/>
    <property type="project" value="TreeGrafter"/>
</dbReference>
<dbReference type="PRINTS" id="PR01607">
    <property type="entry name" value="APYRASEFAMLY"/>
</dbReference>
<evidence type="ECO:0000256" key="2">
    <source>
        <dbReference type="RuleBase" id="RU362119"/>
    </source>
</evidence>
<organism evidence="6 7">
    <name type="scientific">Rathayibacter caricis DSM 15933</name>
    <dbReference type="NCBI Taxonomy" id="1328867"/>
    <lineage>
        <taxon>Bacteria</taxon>
        <taxon>Bacillati</taxon>
        <taxon>Actinomycetota</taxon>
        <taxon>Actinomycetes</taxon>
        <taxon>Micrococcales</taxon>
        <taxon>Microbacteriaceae</taxon>
        <taxon>Rathayibacter</taxon>
    </lineage>
</organism>
<dbReference type="Gene3D" id="3.90.780.10">
    <property type="entry name" value="5'-Nucleotidase, C-terminal domain"/>
    <property type="match status" value="1"/>
</dbReference>
<name>A0A2T4UR03_9MICO</name>
<dbReference type="Gene3D" id="3.60.21.10">
    <property type="match status" value="1"/>
</dbReference>
<dbReference type="GO" id="GO:0000166">
    <property type="term" value="F:nucleotide binding"/>
    <property type="evidence" value="ECO:0007669"/>
    <property type="project" value="UniProtKB-KW"/>
</dbReference>
<dbReference type="InterPro" id="IPR029052">
    <property type="entry name" value="Metallo-depent_PP-like"/>
</dbReference>
<dbReference type="InterPro" id="IPR036907">
    <property type="entry name" value="5'-Nucleotdase_C_sf"/>
</dbReference>
<dbReference type="GO" id="GO:0009166">
    <property type="term" value="P:nucleotide catabolic process"/>
    <property type="evidence" value="ECO:0007669"/>
    <property type="project" value="InterPro"/>
</dbReference>
<keyword evidence="3" id="KW-1133">Transmembrane helix</keyword>
<keyword evidence="1 2" id="KW-0732">Signal</keyword>
<keyword evidence="7" id="KW-1185">Reference proteome</keyword>
<feature type="domain" description="Calcineurin-like phosphoesterase" evidence="4">
    <location>
        <begin position="46"/>
        <end position="268"/>
    </location>
</feature>
<evidence type="ECO:0000259" key="4">
    <source>
        <dbReference type="Pfam" id="PF00149"/>
    </source>
</evidence>
<dbReference type="GO" id="GO:0030288">
    <property type="term" value="C:outer membrane-bounded periplasmic space"/>
    <property type="evidence" value="ECO:0007669"/>
    <property type="project" value="TreeGrafter"/>
</dbReference>
<dbReference type="Pfam" id="PF02872">
    <property type="entry name" value="5_nucleotid_C"/>
    <property type="match status" value="1"/>
</dbReference>
<comment type="caution">
    <text evidence="6">The sequence shown here is derived from an EMBL/GenBank/DDBJ whole genome shotgun (WGS) entry which is preliminary data.</text>
</comment>
<dbReference type="PANTHER" id="PTHR11575:SF24">
    <property type="entry name" value="5'-NUCLEOTIDASE"/>
    <property type="match status" value="1"/>
</dbReference>
<dbReference type="PANTHER" id="PTHR11575">
    <property type="entry name" value="5'-NUCLEOTIDASE-RELATED"/>
    <property type="match status" value="1"/>
</dbReference>
<sequence length="746" mass="75970">MRSTTPGRRRGLIRTLSVTAVGAVAGAAMLGAAPAMAAEGDIAIDVLSINDFHGRIEANGTVAGAAVLAGAVDSYRAANPNTLFVSAGDNIGASTFTSKVQDDQPTLDVLNEMGLDVSTLGNHEFDKGRSDVDGRVSDESDFPYVNANLFDTATGERAYDPYFLAEQEGVSVAFIGAMTEDLGTLVSPGGISTLSIEPIVENVNEVATALQDGDDANGEADVIVLLLHEGADAGAADAGTPAADPKFGAIVNGVAANVDAIVSGHSHQEYNATVDGGRAFPTIVSQTGSYAENIGHMALTVDPTTKELTSLTSEVVPLTVEVDDPESEDAADTISVGAFDADPAVTSIVEAAQAVAVEEGSVKVGTITDDISRAYREDGQSNRGSESTLGNLVADAQLWATSELGTEIAFTNAGGLRDDLLFAGDSTVPGDADGVVTYAEASNAQPFANTLVTLQLTGAQIKALLEEQWVGSAAHPQLKLATSAALTYVFDPAAPQGEHISEVFFENVPVDPAQTFTVVTNNFLSTGGDGFSTFTEGTGTADSGRIDLDAFVAYIQDLGTVSPDPVQRSIGLTENIPDSGEYAVGDTMTVDLSSLLFSTGAPTDTTVTASVDGTEVGTAPIDPTRAVTDDSTGRASFSVPIAESLAGGTHTASFALEETGVTVSVDFAVADAAVAPTPVPEPTETTVPTTPAAPTKPVAGGPTGGGAHQLAATGFDTTPALLAGAVALLLGAAMSVAHLRRRTVSK</sequence>
<dbReference type="EMBL" id="PZPL01000001">
    <property type="protein sequence ID" value="PTL71962.1"/>
    <property type="molecule type" value="Genomic_DNA"/>
</dbReference>
<gene>
    <name evidence="6" type="ORF">C1I63_03315</name>
</gene>
<dbReference type="SUPFAM" id="SSF56300">
    <property type="entry name" value="Metallo-dependent phosphatases"/>
    <property type="match status" value="1"/>
</dbReference>
<keyword evidence="3" id="KW-0812">Transmembrane</keyword>
<feature type="signal peptide" evidence="2">
    <location>
        <begin position="1"/>
        <end position="37"/>
    </location>
</feature>
<dbReference type="InterPro" id="IPR006311">
    <property type="entry name" value="TAT_signal"/>
</dbReference>
<keyword evidence="2" id="KW-0378">Hydrolase</keyword>
<evidence type="ECO:0000313" key="6">
    <source>
        <dbReference type="EMBL" id="PTL71962.1"/>
    </source>
</evidence>
<keyword evidence="3" id="KW-0472">Membrane</keyword>
<keyword evidence="2" id="KW-0547">Nucleotide-binding</keyword>
<feature type="transmembrane region" description="Helical" evidence="3">
    <location>
        <begin position="720"/>
        <end position="739"/>
    </location>
</feature>